<dbReference type="Proteomes" id="UP001219525">
    <property type="component" value="Unassembled WGS sequence"/>
</dbReference>
<reference evidence="1" key="1">
    <citation type="submission" date="2023-03" db="EMBL/GenBank/DDBJ databases">
        <title>Massive genome expansion in bonnet fungi (Mycena s.s.) driven by repeated elements and novel gene families across ecological guilds.</title>
        <authorList>
            <consortium name="Lawrence Berkeley National Laboratory"/>
            <person name="Harder C.B."/>
            <person name="Miyauchi S."/>
            <person name="Viragh M."/>
            <person name="Kuo A."/>
            <person name="Thoen E."/>
            <person name="Andreopoulos B."/>
            <person name="Lu D."/>
            <person name="Skrede I."/>
            <person name="Drula E."/>
            <person name="Henrissat B."/>
            <person name="Morin E."/>
            <person name="Kohler A."/>
            <person name="Barry K."/>
            <person name="LaButti K."/>
            <person name="Morin E."/>
            <person name="Salamov A."/>
            <person name="Lipzen A."/>
            <person name="Mereny Z."/>
            <person name="Hegedus B."/>
            <person name="Baldrian P."/>
            <person name="Stursova M."/>
            <person name="Weitz H."/>
            <person name="Taylor A."/>
            <person name="Grigoriev I.V."/>
            <person name="Nagy L.G."/>
            <person name="Martin F."/>
            <person name="Kauserud H."/>
        </authorList>
    </citation>
    <scope>NUCLEOTIDE SEQUENCE</scope>
    <source>
        <strain evidence="1">9144</strain>
    </source>
</reference>
<accession>A0AAD6XZX6</accession>
<comment type="caution">
    <text evidence="1">The sequence shown here is derived from an EMBL/GenBank/DDBJ whole genome shotgun (WGS) entry which is preliminary data.</text>
</comment>
<keyword evidence="2" id="KW-1185">Reference proteome</keyword>
<dbReference type="EMBL" id="JARJCW010000116">
    <property type="protein sequence ID" value="KAJ7192750.1"/>
    <property type="molecule type" value="Genomic_DNA"/>
</dbReference>
<name>A0AAD6XZX6_9AGAR</name>
<organism evidence="1 2">
    <name type="scientific">Mycena pura</name>
    <dbReference type="NCBI Taxonomy" id="153505"/>
    <lineage>
        <taxon>Eukaryota</taxon>
        <taxon>Fungi</taxon>
        <taxon>Dikarya</taxon>
        <taxon>Basidiomycota</taxon>
        <taxon>Agaricomycotina</taxon>
        <taxon>Agaricomycetes</taxon>
        <taxon>Agaricomycetidae</taxon>
        <taxon>Agaricales</taxon>
        <taxon>Marasmiineae</taxon>
        <taxon>Mycenaceae</taxon>
        <taxon>Mycena</taxon>
    </lineage>
</organism>
<evidence type="ECO:0000313" key="1">
    <source>
        <dbReference type="EMBL" id="KAJ7192750.1"/>
    </source>
</evidence>
<proteinExistence type="predicted"/>
<gene>
    <name evidence="1" type="ORF">GGX14DRAFT_594121</name>
</gene>
<sequence>MRLCWALPLTFVGARMELISASSFAAPARSMGCHNGIRLEKRAWTGSRFYGSYLLEMVLATELAYVHIISNVTAPGGDIGLSPNHTAVLSRFGGCLQLDLPGVSELLPLFWGIPPLCSAHRPYHRLLSDRRGLRPFPALNAPPTPPFGSGLAGTLTQLLPLAVHTVTKYGRLRFLVVDFLHIPARRPTVPTFAARDRAPCVFRAILPCRPFADSCGACTIDTPGTAPPRAVGGVRRHPSYNDNAPFDPLAIQYAMIENWFTQIVAAALK</sequence>
<protein>
    <submittedName>
        <fullName evidence="1">Uncharacterized protein</fullName>
    </submittedName>
</protein>
<evidence type="ECO:0000313" key="2">
    <source>
        <dbReference type="Proteomes" id="UP001219525"/>
    </source>
</evidence>
<dbReference type="AlphaFoldDB" id="A0AAD6XZX6"/>